<keyword evidence="2" id="KW-1185">Reference proteome</keyword>
<proteinExistence type="predicted"/>
<sequence>MASDIILSYNINQNKNNMETLKSVLEASHAKKTKNELIDLLSGVEKVLTPAVYEKVSGIEISELNTLTNKELLNIVEDFKKNYDAKWEKSFSGVSSEIMKLIAGKIAADEEIFKTSDAASADFAAELGSIDFATIIGGPLDACVKAQSNASIATVNFINEVGFELTDPNNPNSAKKLRMAEFKYTKNIPNPDFDPDKPVDNTNPKTIPDPVELTVPFIALLNVPSFRIETCEVDFNVKLNSTYTKDVSDEFGINAGVSGGWGPVKFKVDVSYKRTSSTGIKVEKEYSLGVKVRATNDEMPAGLEKVLGLLSQ</sequence>
<dbReference type="InterPro" id="IPR024510">
    <property type="entry name" value="DUF2589"/>
</dbReference>
<evidence type="ECO:0000313" key="1">
    <source>
        <dbReference type="EMBL" id="TZF92530.1"/>
    </source>
</evidence>
<comment type="caution">
    <text evidence="1">The sequence shown here is derived from an EMBL/GenBank/DDBJ whole genome shotgun (WGS) entry which is preliminary data.</text>
</comment>
<dbReference type="OrthoDB" id="1043330at2"/>
<dbReference type="EMBL" id="VTRU01000008">
    <property type="protein sequence ID" value="TZF92530.1"/>
    <property type="molecule type" value="Genomic_DNA"/>
</dbReference>
<organism evidence="1 2">
    <name type="scientific">Chryseobacterium panacisoli</name>
    <dbReference type="NCBI Taxonomy" id="1807141"/>
    <lineage>
        <taxon>Bacteria</taxon>
        <taxon>Pseudomonadati</taxon>
        <taxon>Bacteroidota</taxon>
        <taxon>Flavobacteriia</taxon>
        <taxon>Flavobacteriales</taxon>
        <taxon>Weeksellaceae</taxon>
        <taxon>Chryseobacterium group</taxon>
        <taxon>Chryseobacterium</taxon>
    </lineage>
</organism>
<name>A0A5D8ZD91_9FLAO</name>
<dbReference type="AlphaFoldDB" id="A0A5D8ZD91"/>
<evidence type="ECO:0000313" key="2">
    <source>
        <dbReference type="Proteomes" id="UP000323884"/>
    </source>
</evidence>
<reference evidence="1 2" key="1">
    <citation type="submission" date="2019-08" db="EMBL/GenBank/DDBJ databases">
        <title>Draft genome sequence of Chryseobacterium sp. Gsoil 183.</title>
        <authorList>
            <person name="Im W.-T."/>
        </authorList>
    </citation>
    <scope>NUCLEOTIDE SEQUENCE [LARGE SCALE GENOMIC DNA]</scope>
    <source>
        <strain evidence="1 2">Gsoil 183</strain>
    </source>
</reference>
<dbReference type="Proteomes" id="UP000323884">
    <property type="component" value="Unassembled WGS sequence"/>
</dbReference>
<gene>
    <name evidence="1" type="ORF">FW781_21070</name>
</gene>
<protein>
    <submittedName>
        <fullName evidence="1">DUF2589 domain-containing protein</fullName>
    </submittedName>
</protein>
<accession>A0A5D8ZD91</accession>
<dbReference type="Pfam" id="PF11655">
    <property type="entry name" value="DUF2589"/>
    <property type="match status" value="1"/>
</dbReference>